<dbReference type="EMBL" id="CP010025">
    <property type="protein sequence ID" value="AJZ56792.1"/>
    <property type="molecule type" value="Genomic_DNA"/>
</dbReference>
<evidence type="ECO:0000313" key="1">
    <source>
        <dbReference type="EMBL" id="AJZ56792.1"/>
    </source>
</evidence>
<dbReference type="RefSeq" id="WP_046565377.1">
    <property type="nucleotide sequence ID" value="NZ_CP010025.1"/>
</dbReference>
<evidence type="ECO:0000313" key="3">
    <source>
        <dbReference type="Proteomes" id="UP000032614"/>
    </source>
</evidence>
<reference evidence="2" key="2">
    <citation type="submission" date="2022-08" db="EMBL/GenBank/DDBJ databases">
        <authorList>
            <person name="Kim S.-J."/>
        </authorList>
    </citation>
    <scope>NUCLEOTIDE SEQUENCE</scope>
    <source>
        <strain evidence="2">KJ</strain>
    </source>
</reference>
<sequence length="102" mass="10995">MTRTGTITMSAGIPAGTPVLHWEDVDEGGFRIAANVAEAARRAGHVLQPYRMSPSDILEDRRRPVAGGQAERMRAFAAKAGWAELAVALSESEFTAEQEVLD</sequence>
<gene>
    <name evidence="1" type="ORF">OI25_7794</name>
    <name evidence="2" type="ORF">ParKJ_38090</name>
</gene>
<proteinExistence type="predicted"/>
<dbReference type="Proteomes" id="UP001246473">
    <property type="component" value="Unassembled WGS sequence"/>
</dbReference>
<evidence type="ECO:0000313" key="2">
    <source>
        <dbReference type="EMBL" id="MDT8843248.1"/>
    </source>
</evidence>
<dbReference type="AlphaFoldDB" id="A0AAP5QGG0"/>
<evidence type="ECO:0000313" key="4">
    <source>
        <dbReference type="Proteomes" id="UP001246473"/>
    </source>
</evidence>
<dbReference type="EMBL" id="JANSLM010000023">
    <property type="protein sequence ID" value="MDT8843248.1"/>
    <property type="molecule type" value="Genomic_DNA"/>
</dbReference>
<dbReference type="Proteomes" id="UP000032614">
    <property type="component" value="Chromosome 3"/>
</dbReference>
<organism evidence="2 4">
    <name type="scientific">Paraburkholderia fungorum</name>
    <dbReference type="NCBI Taxonomy" id="134537"/>
    <lineage>
        <taxon>Bacteria</taxon>
        <taxon>Pseudomonadati</taxon>
        <taxon>Pseudomonadota</taxon>
        <taxon>Betaproteobacteria</taxon>
        <taxon>Burkholderiales</taxon>
        <taxon>Burkholderiaceae</taxon>
        <taxon>Paraburkholderia</taxon>
    </lineage>
</organism>
<protein>
    <submittedName>
        <fullName evidence="2">Uncharacterized protein</fullName>
    </submittedName>
</protein>
<reference evidence="1 3" key="1">
    <citation type="journal article" date="2015" name="Genome Announc.">
        <title>Complete genome sequences for 59 burkholderia isolates, both pathogenic and near neighbor.</title>
        <authorList>
            <person name="Johnson S.L."/>
            <person name="Bishop-Lilly K.A."/>
            <person name="Ladner J.T."/>
            <person name="Daligault H.E."/>
            <person name="Davenport K.W."/>
            <person name="Jaissle J."/>
            <person name="Frey K.G."/>
            <person name="Koroleva G.I."/>
            <person name="Bruce D.C."/>
            <person name="Coyne S.R."/>
            <person name="Broomall S.M."/>
            <person name="Li P.E."/>
            <person name="Teshima H."/>
            <person name="Gibbons H.S."/>
            <person name="Palacios G.F."/>
            <person name="Rosenzweig C.N."/>
            <person name="Redden C.L."/>
            <person name="Xu Y."/>
            <person name="Minogue T.D."/>
            <person name="Chain P.S."/>
        </authorList>
    </citation>
    <scope>NUCLEOTIDE SEQUENCE [LARGE SCALE GENOMIC DNA]</scope>
    <source>
        <strain evidence="1 3">ATCC BAA-463</strain>
    </source>
</reference>
<accession>A0AAP5QGG0</accession>
<dbReference type="GeneID" id="66514030"/>
<dbReference type="KEGG" id="bfn:OI25_7794"/>
<name>A0AAP5QGG0_9BURK</name>